<name>A0A644XSY7_9ZZZZ</name>
<dbReference type="AlphaFoldDB" id="A0A644XSY7"/>
<organism evidence="2">
    <name type="scientific">bioreactor metagenome</name>
    <dbReference type="NCBI Taxonomy" id="1076179"/>
    <lineage>
        <taxon>unclassified sequences</taxon>
        <taxon>metagenomes</taxon>
        <taxon>ecological metagenomes</taxon>
    </lineage>
</organism>
<dbReference type="EMBL" id="VSSQ01003158">
    <property type="protein sequence ID" value="MPM19342.1"/>
    <property type="molecule type" value="Genomic_DNA"/>
</dbReference>
<proteinExistence type="predicted"/>
<sequence length="250" mass="29013">MDKMTLRTQAEQTRRKWGMDSTSPIDIFSQINQLHNVTLVLYPLGENISGVCIKGPTSSVIAINSTQTLGRQRFSLAHEVYHYYYDKSDHTTVCPTKIDSGDIEERNADRFASYLLIPHVALIEQIAFLKKDSEARITVKDVVELEQFFQVSRKAMLFRLREENLITQDESKELEQNVKLSASRLGFELTLYEPRPVNRQKTTLGYYIEKAEQLYNDEKISTGKYEEFLLDAFREDMVFGPEDNEEEYVD</sequence>
<gene>
    <name evidence="2" type="ORF">SDC9_65765</name>
</gene>
<dbReference type="InterPro" id="IPR052345">
    <property type="entry name" value="Rad_response_metalloprotease"/>
</dbReference>
<dbReference type="Gene3D" id="1.10.10.2910">
    <property type="match status" value="1"/>
</dbReference>
<protein>
    <recommendedName>
        <fullName evidence="1">IrrE N-terminal-like domain-containing protein</fullName>
    </recommendedName>
</protein>
<reference evidence="2" key="1">
    <citation type="submission" date="2019-08" db="EMBL/GenBank/DDBJ databases">
        <authorList>
            <person name="Kucharzyk K."/>
            <person name="Murdoch R.W."/>
            <person name="Higgins S."/>
            <person name="Loffler F."/>
        </authorList>
    </citation>
    <scope>NUCLEOTIDE SEQUENCE</scope>
</reference>
<feature type="domain" description="IrrE N-terminal-like" evidence="1">
    <location>
        <begin position="47"/>
        <end position="160"/>
    </location>
</feature>
<dbReference type="Pfam" id="PF06114">
    <property type="entry name" value="Peptidase_M78"/>
    <property type="match status" value="1"/>
</dbReference>
<dbReference type="PANTHER" id="PTHR43236:SF1">
    <property type="entry name" value="BLL7220 PROTEIN"/>
    <property type="match status" value="1"/>
</dbReference>
<accession>A0A644XSY7</accession>
<dbReference type="PANTHER" id="PTHR43236">
    <property type="entry name" value="ANTITOXIN HIGA1"/>
    <property type="match status" value="1"/>
</dbReference>
<evidence type="ECO:0000313" key="2">
    <source>
        <dbReference type="EMBL" id="MPM19342.1"/>
    </source>
</evidence>
<comment type="caution">
    <text evidence="2">The sequence shown here is derived from an EMBL/GenBank/DDBJ whole genome shotgun (WGS) entry which is preliminary data.</text>
</comment>
<dbReference type="InterPro" id="IPR010359">
    <property type="entry name" value="IrrE_HExxH"/>
</dbReference>
<evidence type="ECO:0000259" key="1">
    <source>
        <dbReference type="Pfam" id="PF06114"/>
    </source>
</evidence>